<dbReference type="Pfam" id="PF01585">
    <property type="entry name" value="G-patch"/>
    <property type="match status" value="1"/>
</dbReference>
<keyword evidence="5" id="KW-1185">Reference proteome</keyword>
<evidence type="ECO:0000313" key="5">
    <source>
        <dbReference type="Proteomes" id="UP001283361"/>
    </source>
</evidence>
<dbReference type="GO" id="GO:0003676">
    <property type="term" value="F:nucleic acid binding"/>
    <property type="evidence" value="ECO:0007669"/>
    <property type="project" value="InterPro"/>
</dbReference>
<feature type="region of interest" description="Disordered" evidence="2">
    <location>
        <begin position="68"/>
        <end position="92"/>
    </location>
</feature>
<proteinExistence type="predicted"/>
<dbReference type="AlphaFoldDB" id="A0AAE1D8W6"/>
<protein>
    <recommendedName>
        <fullName evidence="1">G patch domain-containing protein 4</fullName>
    </recommendedName>
</protein>
<dbReference type="PANTHER" id="PTHR23149">
    <property type="entry name" value="G PATCH DOMAIN CONTAINING PROTEIN"/>
    <property type="match status" value="1"/>
</dbReference>
<organism evidence="4 5">
    <name type="scientific">Elysia crispata</name>
    <name type="common">lettuce slug</name>
    <dbReference type="NCBI Taxonomy" id="231223"/>
    <lineage>
        <taxon>Eukaryota</taxon>
        <taxon>Metazoa</taxon>
        <taxon>Spiralia</taxon>
        <taxon>Lophotrochozoa</taxon>
        <taxon>Mollusca</taxon>
        <taxon>Gastropoda</taxon>
        <taxon>Heterobranchia</taxon>
        <taxon>Euthyneura</taxon>
        <taxon>Panpulmonata</taxon>
        <taxon>Sacoglossa</taxon>
        <taxon>Placobranchoidea</taxon>
        <taxon>Plakobranchidae</taxon>
        <taxon>Elysia</taxon>
    </lineage>
</organism>
<feature type="compositionally biased region" description="Basic and acidic residues" evidence="2">
    <location>
        <begin position="221"/>
        <end position="244"/>
    </location>
</feature>
<feature type="compositionally biased region" description="Basic residues" evidence="2">
    <location>
        <begin position="190"/>
        <end position="199"/>
    </location>
</feature>
<reference evidence="4" key="1">
    <citation type="journal article" date="2023" name="G3 (Bethesda)">
        <title>A reference genome for the long-term kleptoplast-retaining sea slug Elysia crispata morphotype clarki.</title>
        <authorList>
            <person name="Eastman K.E."/>
            <person name="Pendleton A.L."/>
            <person name="Shaikh M.A."/>
            <person name="Suttiyut T."/>
            <person name="Ogas R."/>
            <person name="Tomko P."/>
            <person name="Gavelis G."/>
            <person name="Widhalm J.R."/>
            <person name="Wisecaver J.H."/>
        </authorList>
    </citation>
    <scope>NUCLEOTIDE SEQUENCE</scope>
    <source>
        <strain evidence="4">ECLA1</strain>
    </source>
</reference>
<evidence type="ECO:0000256" key="1">
    <source>
        <dbReference type="ARBA" id="ARBA00040365"/>
    </source>
</evidence>
<dbReference type="GO" id="GO:0005730">
    <property type="term" value="C:nucleolus"/>
    <property type="evidence" value="ECO:0007669"/>
    <property type="project" value="TreeGrafter"/>
</dbReference>
<feature type="domain" description="G-patch" evidence="3">
    <location>
        <begin position="3"/>
        <end position="49"/>
    </location>
</feature>
<feature type="compositionally biased region" description="Polar residues" evidence="2">
    <location>
        <begin position="278"/>
        <end position="288"/>
    </location>
</feature>
<dbReference type="InterPro" id="IPR050656">
    <property type="entry name" value="PINX1"/>
</dbReference>
<evidence type="ECO:0000259" key="3">
    <source>
        <dbReference type="PROSITE" id="PS50174"/>
    </source>
</evidence>
<dbReference type="PROSITE" id="PS50174">
    <property type="entry name" value="G_PATCH"/>
    <property type="match status" value="1"/>
</dbReference>
<name>A0AAE1D8W6_9GAST</name>
<feature type="compositionally biased region" description="Basic residues" evidence="2">
    <location>
        <begin position="308"/>
        <end position="320"/>
    </location>
</feature>
<gene>
    <name evidence="4" type="ORF">RRG08_014593</name>
</gene>
<feature type="compositionally biased region" description="Basic and acidic residues" evidence="2">
    <location>
        <begin position="74"/>
        <end position="92"/>
    </location>
</feature>
<dbReference type="SMART" id="SM00443">
    <property type="entry name" value="G_patch"/>
    <property type="match status" value="1"/>
</dbReference>
<dbReference type="EMBL" id="JAWDGP010004865">
    <property type="protein sequence ID" value="KAK3761626.1"/>
    <property type="molecule type" value="Genomic_DNA"/>
</dbReference>
<evidence type="ECO:0000313" key="4">
    <source>
        <dbReference type="EMBL" id="KAK3761626.1"/>
    </source>
</evidence>
<dbReference type="InterPro" id="IPR000467">
    <property type="entry name" value="G_patch_dom"/>
</dbReference>
<feature type="compositionally biased region" description="Basic and acidic residues" evidence="2">
    <location>
        <begin position="290"/>
        <end position="305"/>
    </location>
</feature>
<sequence length="320" mass="36250">MSKSEFARRQLKKHGWKEGSGLGKDEDGRADPIKVSLKMDKTGVGHDPGKEFTDHWWLRVFNEAAQKIGKKGKKNDSELPKSEEEEARSKMEQRRKNFYKGFVQSATLTNGVEEKIVSSESSEEDEKDITNTVSVPTLEDIHKFCGGATGHRAASFGIRMEGKIKRASHHEKQFEENSKKNGLSNETGIKKRKQKKKKKEKEDKDLEALNSCSSELVECKKSQKRKLVDETVDKEAIHFEDVPSKKSKKKKKDKGEKNILNNEIGGAISFSEVLSKEVSINDQKNGSVDTPKEKKDYVENSHETGSKSCKKKKKKKKNHD</sequence>
<feature type="compositionally biased region" description="Basic and acidic residues" evidence="2">
    <location>
        <begin position="23"/>
        <end position="34"/>
    </location>
</feature>
<dbReference type="PANTHER" id="PTHR23149:SF9">
    <property type="entry name" value="G PATCH DOMAIN-CONTAINING PROTEIN 4"/>
    <property type="match status" value="1"/>
</dbReference>
<dbReference type="Proteomes" id="UP001283361">
    <property type="component" value="Unassembled WGS sequence"/>
</dbReference>
<evidence type="ECO:0000256" key="2">
    <source>
        <dbReference type="SAM" id="MobiDB-lite"/>
    </source>
</evidence>
<feature type="compositionally biased region" description="Basic and acidic residues" evidence="2">
    <location>
        <begin position="161"/>
        <end position="179"/>
    </location>
</feature>
<feature type="region of interest" description="Disordered" evidence="2">
    <location>
        <begin position="221"/>
        <end position="260"/>
    </location>
</feature>
<feature type="region of interest" description="Disordered" evidence="2">
    <location>
        <begin position="161"/>
        <end position="207"/>
    </location>
</feature>
<feature type="region of interest" description="Disordered" evidence="2">
    <location>
        <begin position="1"/>
        <end position="34"/>
    </location>
</feature>
<feature type="region of interest" description="Disordered" evidence="2">
    <location>
        <begin position="278"/>
        <end position="320"/>
    </location>
</feature>
<comment type="caution">
    <text evidence="4">The sequence shown here is derived from an EMBL/GenBank/DDBJ whole genome shotgun (WGS) entry which is preliminary data.</text>
</comment>
<accession>A0AAE1D8W6</accession>